<comment type="caution">
    <text evidence="2">The sequence shown here is derived from an EMBL/GenBank/DDBJ whole genome shotgun (WGS) entry which is preliminary data.</text>
</comment>
<organism evidence="2 3">
    <name type="scientific">Owenia fusiformis</name>
    <name type="common">Polychaete worm</name>
    <dbReference type="NCBI Taxonomy" id="6347"/>
    <lineage>
        <taxon>Eukaryota</taxon>
        <taxon>Metazoa</taxon>
        <taxon>Spiralia</taxon>
        <taxon>Lophotrochozoa</taxon>
        <taxon>Annelida</taxon>
        <taxon>Polychaeta</taxon>
        <taxon>Sedentaria</taxon>
        <taxon>Canalipalpata</taxon>
        <taxon>Sabellida</taxon>
        <taxon>Oweniida</taxon>
        <taxon>Oweniidae</taxon>
        <taxon>Owenia</taxon>
    </lineage>
</organism>
<feature type="compositionally biased region" description="Basic and acidic residues" evidence="1">
    <location>
        <begin position="11"/>
        <end position="26"/>
    </location>
</feature>
<keyword evidence="3" id="KW-1185">Reference proteome</keyword>
<dbReference type="AlphaFoldDB" id="A0A8S4PKZ1"/>
<dbReference type="EMBL" id="CAIIXF020000008">
    <property type="protein sequence ID" value="CAH1792228.1"/>
    <property type="molecule type" value="Genomic_DNA"/>
</dbReference>
<evidence type="ECO:0000256" key="1">
    <source>
        <dbReference type="SAM" id="MobiDB-lite"/>
    </source>
</evidence>
<proteinExistence type="predicted"/>
<reference evidence="2" key="1">
    <citation type="submission" date="2022-03" db="EMBL/GenBank/DDBJ databases">
        <authorList>
            <person name="Martin C."/>
        </authorList>
    </citation>
    <scope>NUCLEOTIDE SEQUENCE</scope>
</reference>
<feature type="non-terminal residue" evidence="2">
    <location>
        <position position="1"/>
    </location>
</feature>
<feature type="non-terminal residue" evidence="2">
    <location>
        <position position="213"/>
    </location>
</feature>
<name>A0A8S4PKZ1_OWEFU</name>
<sequence>HVPIPPAPAKLIEKSSSKDPPARDVPTKANPSLAVPPNDICHKDIPSGIVISPRVSRGRGRGRHASAPEPRAPGKETSKKPNATQRARNPTQNPIEVIVSDPVADEETWSDVVRRKRPKNPPPRLDLRSTASKPTIRGLSGTNSSTRFLRGVKSESGITLYLENIEICEGETNEDIKHQVSAYAKNQNIRIMQSYVVHNKVSQYRVGCKIIVP</sequence>
<evidence type="ECO:0000313" key="3">
    <source>
        <dbReference type="Proteomes" id="UP000749559"/>
    </source>
</evidence>
<accession>A0A8S4PKZ1</accession>
<feature type="compositionally biased region" description="Polar residues" evidence="1">
    <location>
        <begin position="80"/>
        <end position="94"/>
    </location>
</feature>
<evidence type="ECO:0000313" key="2">
    <source>
        <dbReference type="EMBL" id="CAH1792228.1"/>
    </source>
</evidence>
<dbReference type="Proteomes" id="UP000749559">
    <property type="component" value="Unassembled WGS sequence"/>
</dbReference>
<protein>
    <submittedName>
        <fullName evidence="2">Uncharacterized protein</fullName>
    </submittedName>
</protein>
<gene>
    <name evidence="2" type="ORF">OFUS_LOCUS17229</name>
</gene>
<feature type="region of interest" description="Disordered" evidence="1">
    <location>
        <begin position="1"/>
        <end position="142"/>
    </location>
</feature>